<dbReference type="Pfam" id="PF09924">
    <property type="entry name" value="LPG_synthase_C"/>
    <property type="match status" value="1"/>
</dbReference>
<protein>
    <recommendedName>
        <fullName evidence="7">Phosphatidylglycerol lysyltransferase C-terminal domain-containing protein</fullName>
    </recommendedName>
</protein>
<evidence type="ECO:0000256" key="5">
    <source>
        <dbReference type="ARBA" id="ARBA00023136"/>
    </source>
</evidence>
<evidence type="ECO:0000256" key="6">
    <source>
        <dbReference type="SAM" id="Phobius"/>
    </source>
</evidence>
<dbReference type="AlphaFoldDB" id="A0A2Z2IXY6"/>
<dbReference type="KEGG" id="cstr:CBE89_08060"/>
<feature type="transmembrane region" description="Helical" evidence="6">
    <location>
        <begin position="305"/>
        <end position="329"/>
    </location>
</feature>
<proteinExistence type="predicted"/>
<keyword evidence="5 6" id="KW-0472">Membrane</keyword>
<organism evidence="8 9">
    <name type="scientific">Corynebacterium striatum</name>
    <dbReference type="NCBI Taxonomy" id="43770"/>
    <lineage>
        <taxon>Bacteria</taxon>
        <taxon>Bacillati</taxon>
        <taxon>Actinomycetota</taxon>
        <taxon>Actinomycetes</taxon>
        <taxon>Mycobacteriales</taxon>
        <taxon>Corynebacteriaceae</taxon>
        <taxon>Corynebacterium</taxon>
    </lineage>
</organism>
<dbReference type="Proteomes" id="UP000250197">
    <property type="component" value="Chromosome"/>
</dbReference>
<feature type="transmembrane region" description="Helical" evidence="6">
    <location>
        <begin position="255"/>
        <end position="273"/>
    </location>
</feature>
<feature type="transmembrane region" description="Helical" evidence="6">
    <location>
        <begin position="32"/>
        <end position="55"/>
    </location>
</feature>
<feature type="transmembrane region" description="Helical" evidence="6">
    <location>
        <begin position="101"/>
        <end position="120"/>
    </location>
</feature>
<dbReference type="PANTHER" id="PTHR34697">
    <property type="entry name" value="PHOSPHATIDYLGLYCEROL LYSYLTRANSFERASE"/>
    <property type="match status" value="1"/>
</dbReference>
<dbReference type="InterPro" id="IPR051211">
    <property type="entry name" value="PG_lysyltransferase"/>
</dbReference>
<evidence type="ECO:0000313" key="9">
    <source>
        <dbReference type="Proteomes" id="UP000250197"/>
    </source>
</evidence>
<feature type="transmembrane region" description="Helical" evidence="6">
    <location>
        <begin position="183"/>
        <end position="206"/>
    </location>
</feature>
<feature type="transmembrane region" description="Helical" evidence="6">
    <location>
        <begin position="132"/>
        <end position="148"/>
    </location>
</feature>
<accession>A0A2Z2IXY6</accession>
<dbReference type="GO" id="GO:0055091">
    <property type="term" value="P:phospholipid homeostasis"/>
    <property type="evidence" value="ECO:0007669"/>
    <property type="project" value="TreeGrafter"/>
</dbReference>
<dbReference type="GO" id="GO:0005886">
    <property type="term" value="C:plasma membrane"/>
    <property type="evidence" value="ECO:0007669"/>
    <property type="project" value="UniProtKB-SubCell"/>
</dbReference>
<feature type="transmembrane region" description="Helical" evidence="6">
    <location>
        <begin position="349"/>
        <end position="373"/>
    </location>
</feature>
<evidence type="ECO:0000256" key="2">
    <source>
        <dbReference type="ARBA" id="ARBA00022475"/>
    </source>
</evidence>
<keyword evidence="3 6" id="KW-0812">Transmembrane</keyword>
<feature type="transmembrane region" description="Helical" evidence="6">
    <location>
        <begin position="280"/>
        <end position="299"/>
    </location>
</feature>
<evidence type="ECO:0000256" key="1">
    <source>
        <dbReference type="ARBA" id="ARBA00004651"/>
    </source>
</evidence>
<sequence length="771" mass="84687">MSALKRLKFFPVTVALIAVMWALHLLDYEWVVASGLSTVTIGGSIVVTFYALVFGAPTEKVLGSKKYFVVGLLAQIVSAPLALVIARGIEFTGLNRWGDDLLHSFLFTPVGWIFGAAMYASAIMSRLWKRRFRVLIMVLALTNVFYAGSLADVLGLSAALLGLFLGMWRNPQSRAMPSLRERRVLVALILGAVAISPVLVTINPIAEGPFSDLTQLMWGPVLSDVSVEVLCTLDATSDACISATDIARMHGFGPMLANLMPLLVQLVLCFGMVRGRRAAWSLSLVVQLASLGFLLIQLWDLDQGGFFLYGVNLFEALLPWLFCIAVLLYSHKLFSVHESPRMLKKYAGILAIVAASCSAAWLLGTLLVKSAFVGGASLSTALTEWPLRFLPAVITLVAPHELIPANGFGWFFYEWVGNVWWLAVIWALWRCFAAPSDPQQEADRVKAREILERRSGDHLSFMTLWQGNRYFFERDSYVAYRASNGIALTLGGPVGDDISREFENFVRAEGMTPAWYSVNADFANSHPEFKRLEVAEEAVLSCENTEFKGKKFQNIRTARNKAAKEGVTTVWATWDELDVGVASALAALSEEWVSEKALPEMGFTLGGIEEMKVAGTRLLLAIGDDGMIHGMTSWMPVRRDGQLVGYTLDVMRRNDQGFKGVMELLISKALVVAAGEGCEWISLSGAPLAGAAENPSALDTLLAKIGEQMEPLYGFRSLAASKRKFQPDEHKWFLCYEDELSLPSIGLAVVHAYLPNLKASEALNALRLSNS</sequence>
<dbReference type="RefSeq" id="WP_086891539.1">
    <property type="nucleotide sequence ID" value="NZ_CP021252.1"/>
</dbReference>
<feature type="transmembrane region" description="Helical" evidence="6">
    <location>
        <begin position="7"/>
        <end position="26"/>
    </location>
</feature>
<evidence type="ECO:0000256" key="4">
    <source>
        <dbReference type="ARBA" id="ARBA00022989"/>
    </source>
</evidence>
<keyword evidence="2" id="KW-1003">Cell membrane</keyword>
<evidence type="ECO:0000313" key="8">
    <source>
        <dbReference type="EMBL" id="ART21456.1"/>
    </source>
</evidence>
<feature type="transmembrane region" description="Helical" evidence="6">
    <location>
        <begin position="67"/>
        <end position="89"/>
    </location>
</feature>
<feature type="domain" description="Phosphatidylglycerol lysyltransferase C-terminal" evidence="7">
    <location>
        <begin position="449"/>
        <end position="736"/>
    </location>
</feature>
<evidence type="ECO:0000259" key="7">
    <source>
        <dbReference type="Pfam" id="PF09924"/>
    </source>
</evidence>
<dbReference type="InterPro" id="IPR024320">
    <property type="entry name" value="LPG_synthase_C"/>
</dbReference>
<reference evidence="8 9" key="1">
    <citation type="submission" date="2017-05" db="EMBL/GenBank/DDBJ databases">
        <title>Complete genome sequence of Corynebacterium striatum KC-Na-1 isolated from Neophocaena asiaeorientalis in Korea.</title>
        <authorList>
            <person name="Kim J.H."/>
            <person name="Lee K."/>
        </authorList>
    </citation>
    <scope>NUCLEOTIDE SEQUENCE [LARGE SCALE GENOMIC DNA]</scope>
    <source>
        <strain evidence="8 9">KC-Na-01</strain>
    </source>
</reference>
<dbReference type="GO" id="GO:0016755">
    <property type="term" value="F:aminoacyltransferase activity"/>
    <property type="evidence" value="ECO:0007669"/>
    <property type="project" value="TreeGrafter"/>
</dbReference>
<dbReference type="PANTHER" id="PTHR34697:SF2">
    <property type="entry name" value="PHOSPHATIDYLGLYCEROL LYSYLTRANSFERASE"/>
    <property type="match status" value="1"/>
</dbReference>
<evidence type="ECO:0000256" key="3">
    <source>
        <dbReference type="ARBA" id="ARBA00022692"/>
    </source>
</evidence>
<keyword evidence="4 6" id="KW-1133">Transmembrane helix</keyword>
<dbReference type="EMBL" id="CP021252">
    <property type="protein sequence ID" value="ART21456.1"/>
    <property type="molecule type" value="Genomic_DNA"/>
</dbReference>
<name>A0A2Z2IXY6_CORST</name>
<feature type="transmembrane region" description="Helical" evidence="6">
    <location>
        <begin position="154"/>
        <end position="171"/>
    </location>
</feature>
<comment type="subcellular location">
    <subcellularLocation>
        <location evidence="1">Cell membrane</location>
        <topology evidence="1">Multi-pass membrane protein</topology>
    </subcellularLocation>
</comment>
<gene>
    <name evidence="8" type="ORF">CBE89_08060</name>
</gene>